<sequence>MVVFFWVCERDRFQGSGSIPFTAILVFLYLADVPRMDVRASYTLFALGGHGVAGCVGAYWLLVALG</sequence>
<gene>
    <name evidence="2" type="ORF">MHY01S_23380</name>
</gene>
<reference evidence="2 3" key="1">
    <citation type="submission" date="2019-07" db="EMBL/GenBank/DDBJ databases">
        <title>Whole genome shotgun sequence of Meiothermus hypogaeus NBRC 106114.</title>
        <authorList>
            <person name="Hosoyama A."/>
            <person name="Uohara A."/>
            <person name="Ohji S."/>
            <person name="Ichikawa N."/>
        </authorList>
    </citation>
    <scope>NUCLEOTIDE SEQUENCE [LARGE SCALE GENOMIC DNA]</scope>
    <source>
        <strain evidence="2 3">NBRC 106114</strain>
    </source>
</reference>
<name>A0A511R5J2_9DEIN</name>
<evidence type="ECO:0000313" key="3">
    <source>
        <dbReference type="Proteomes" id="UP000321197"/>
    </source>
</evidence>
<dbReference type="Proteomes" id="UP000321197">
    <property type="component" value="Unassembled WGS sequence"/>
</dbReference>
<proteinExistence type="predicted"/>
<keyword evidence="1" id="KW-0472">Membrane</keyword>
<evidence type="ECO:0000313" key="2">
    <source>
        <dbReference type="EMBL" id="GEM84172.1"/>
    </source>
</evidence>
<feature type="transmembrane region" description="Helical" evidence="1">
    <location>
        <begin position="12"/>
        <end position="30"/>
    </location>
</feature>
<organism evidence="2 3">
    <name type="scientific">Meiothermus hypogaeus NBRC 106114</name>
    <dbReference type="NCBI Taxonomy" id="1227553"/>
    <lineage>
        <taxon>Bacteria</taxon>
        <taxon>Thermotogati</taxon>
        <taxon>Deinococcota</taxon>
        <taxon>Deinococci</taxon>
        <taxon>Thermales</taxon>
        <taxon>Thermaceae</taxon>
        <taxon>Meiothermus</taxon>
    </lineage>
</organism>
<dbReference type="AlphaFoldDB" id="A0A511R5J2"/>
<keyword evidence="1" id="KW-1133">Transmembrane helix</keyword>
<accession>A0A511R5J2</accession>
<keyword evidence="1" id="KW-0812">Transmembrane</keyword>
<dbReference type="EMBL" id="BJXL01000081">
    <property type="protein sequence ID" value="GEM84172.1"/>
    <property type="molecule type" value="Genomic_DNA"/>
</dbReference>
<comment type="caution">
    <text evidence="2">The sequence shown here is derived from an EMBL/GenBank/DDBJ whole genome shotgun (WGS) entry which is preliminary data.</text>
</comment>
<feature type="transmembrane region" description="Helical" evidence="1">
    <location>
        <begin position="42"/>
        <end position="62"/>
    </location>
</feature>
<protein>
    <submittedName>
        <fullName evidence="2">Uncharacterized protein</fullName>
    </submittedName>
</protein>
<evidence type="ECO:0000256" key="1">
    <source>
        <dbReference type="SAM" id="Phobius"/>
    </source>
</evidence>